<evidence type="ECO:0000313" key="4">
    <source>
        <dbReference type="Proteomes" id="UP000244727"/>
    </source>
</evidence>
<feature type="domain" description="DUF4350" evidence="2">
    <location>
        <begin position="34"/>
        <end position="239"/>
    </location>
</feature>
<dbReference type="Proteomes" id="UP000244727">
    <property type="component" value="Chromosome"/>
</dbReference>
<keyword evidence="4" id="KW-1185">Reference proteome</keyword>
<dbReference type="Pfam" id="PF14258">
    <property type="entry name" value="DUF4350"/>
    <property type="match status" value="1"/>
</dbReference>
<organism evidence="3 4">
    <name type="scientific">Halococcoides cellulosivorans</name>
    <dbReference type="NCBI Taxonomy" id="1679096"/>
    <lineage>
        <taxon>Archaea</taxon>
        <taxon>Methanobacteriati</taxon>
        <taxon>Methanobacteriota</taxon>
        <taxon>Stenosarchaea group</taxon>
        <taxon>Halobacteria</taxon>
        <taxon>Halobacteriales</taxon>
        <taxon>Haloarculaceae</taxon>
        <taxon>Halococcoides</taxon>
    </lineage>
</organism>
<gene>
    <name evidence="3" type="ORF">HARCEL1_13125</name>
</gene>
<protein>
    <submittedName>
        <fullName evidence="3">DUF4350 domain-containing protein</fullName>
    </submittedName>
</protein>
<name>A0A2R4X428_9EURY</name>
<dbReference type="KEGG" id="harc:HARCEL1_13125"/>
<proteinExistence type="predicted"/>
<dbReference type="EMBL" id="CP028858">
    <property type="protein sequence ID" value="AWB28555.1"/>
    <property type="molecule type" value="Genomic_DNA"/>
</dbReference>
<feature type="transmembrane region" description="Helical" evidence="1">
    <location>
        <begin position="272"/>
        <end position="291"/>
    </location>
</feature>
<keyword evidence="1" id="KW-0812">Transmembrane</keyword>
<dbReference type="AlphaFoldDB" id="A0A2R4X428"/>
<sequence length="294" mass="31402">MNERWLRIALAVVAVAVLVVLVATTASSTVTFDPYNPDWNGTSEFRALAAEQGSAELITDASAYDGLDADRSVVFVLAPEQPHYARSGQAMQSYMDRGGTVVVAGDRGRSADWLVQNLTRYRIDRTPVRDLAAFTEGTALPLVHPPADRPIDGVDSVATNLPGSIDNVPDEQRVLVTASTAFRDADGDGEPDDDEPLGPFTVAATQSVGDGRMIVLADPSLFIDSMLDRADNRAFVTHLFGDADRVVIDRSHATSGRPPLYAALDVLRSSPAAQILVFGAVAIGLAAIVGWTRR</sequence>
<dbReference type="GeneID" id="36513466"/>
<dbReference type="RefSeq" id="WP_108384003.1">
    <property type="nucleotide sequence ID" value="NZ_CP028858.1"/>
</dbReference>
<keyword evidence="1" id="KW-0472">Membrane</keyword>
<evidence type="ECO:0000313" key="3">
    <source>
        <dbReference type="EMBL" id="AWB28555.1"/>
    </source>
</evidence>
<accession>A0A2R4X428</accession>
<keyword evidence="1" id="KW-1133">Transmembrane helix</keyword>
<reference evidence="3 4" key="1">
    <citation type="submission" date="2018-04" db="EMBL/GenBank/DDBJ databases">
        <title>Halococcoides cellulosivorans gen. nov., sp. nov., an extremely halophilic cellulose-utilizing haloarchaeon from hypersaline lakes.</title>
        <authorList>
            <person name="Sorokin D.Y."/>
            <person name="Toshchakov S.V."/>
            <person name="Samarov N.I."/>
            <person name="Korzhenkov A."/>
            <person name="Kublanov I.V."/>
        </authorList>
    </citation>
    <scope>NUCLEOTIDE SEQUENCE [LARGE SCALE GENOMIC DNA]</scope>
    <source>
        <strain evidence="3 4">HArcel1</strain>
    </source>
</reference>
<evidence type="ECO:0000259" key="2">
    <source>
        <dbReference type="Pfam" id="PF14258"/>
    </source>
</evidence>
<dbReference type="InterPro" id="IPR025646">
    <property type="entry name" value="DUF4350"/>
</dbReference>
<evidence type="ECO:0000256" key="1">
    <source>
        <dbReference type="SAM" id="Phobius"/>
    </source>
</evidence>